<dbReference type="PANTHER" id="PTHR30548">
    <property type="entry name" value="2-HYDROXYGLUTARYL-COA DEHYDRATASE, D-COMPONENT-RELATED"/>
    <property type="match status" value="1"/>
</dbReference>
<dbReference type="AlphaFoldDB" id="A0A7S7AX91"/>
<dbReference type="Gene3D" id="3.40.50.11890">
    <property type="match status" value="1"/>
</dbReference>
<dbReference type="RefSeq" id="WP_194077051.1">
    <property type="nucleotide sequence ID" value="NZ_CP061839.1"/>
</dbReference>
<dbReference type="Gene3D" id="1.20.1270.370">
    <property type="match status" value="1"/>
</dbReference>
<dbReference type="EMBL" id="CP061839">
    <property type="protein sequence ID" value="QOW61549.1"/>
    <property type="molecule type" value="Genomic_DNA"/>
</dbReference>
<dbReference type="InterPro" id="IPR047678">
    <property type="entry name" value="YjiM-like"/>
</dbReference>
<gene>
    <name evidence="2" type="ORF">IFE08_03950</name>
</gene>
<name>A0A7S7AX91_9SPIR</name>
<dbReference type="PANTHER" id="PTHR30548:SF1">
    <property type="entry name" value="DEHYDRATASE SUBUNIT MJ0007-RELATED"/>
    <property type="match status" value="1"/>
</dbReference>
<protein>
    <submittedName>
        <fullName evidence="2">2-hydroxyacyl-CoA dehydratase</fullName>
    </submittedName>
</protein>
<dbReference type="Gene3D" id="3.40.50.11900">
    <property type="match status" value="1"/>
</dbReference>
<dbReference type="InterPro" id="IPR010327">
    <property type="entry name" value="FldB/FldC_alpha/beta"/>
</dbReference>
<evidence type="ECO:0000256" key="1">
    <source>
        <dbReference type="ARBA" id="ARBA00005806"/>
    </source>
</evidence>
<reference evidence="2 3" key="1">
    <citation type="submission" date="2020-09" db="EMBL/GenBank/DDBJ databases">
        <title>Characterization of Treponema spp. from bovine digital dermatitis in Korea.</title>
        <authorList>
            <person name="Espiritu H.M."/>
            <person name="Cho Y.I."/>
            <person name="Mamuad L."/>
        </authorList>
    </citation>
    <scope>NUCLEOTIDE SEQUENCE [LARGE SCALE GENOMIC DNA]</scope>
    <source>
        <strain evidence="2 3">KS1</strain>
    </source>
</reference>
<accession>A0A7S7AX91</accession>
<proteinExistence type="inferred from homology"/>
<evidence type="ECO:0000313" key="3">
    <source>
        <dbReference type="Proteomes" id="UP000593915"/>
    </source>
</evidence>
<dbReference type="Pfam" id="PF06050">
    <property type="entry name" value="HGD-D"/>
    <property type="match status" value="1"/>
</dbReference>
<organism evidence="2 3">
    <name type="scientific">Treponema pedis</name>
    <dbReference type="NCBI Taxonomy" id="409322"/>
    <lineage>
        <taxon>Bacteria</taxon>
        <taxon>Pseudomonadati</taxon>
        <taxon>Spirochaetota</taxon>
        <taxon>Spirochaetia</taxon>
        <taxon>Spirochaetales</taxon>
        <taxon>Treponemataceae</taxon>
        <taxon>Treponema</taxon>
    </lineage>
</organism>
<dbReference type="NCBIfam" id="NF040772">
    <property type="entry name" value="double_cubane"/>
    <property type="match status" value="1"/>
</dbReference>
<dbReference type="Proteomes" id="UP000593915">
    <property type="component" value="Chromosome"/>
</dbReference>
<sequence length="424" mass="47721">MADNRKMWEDLGMNLQTHDMLCEVLPQAFGDVYLSQGNRPDGMDYFNMVVADIHGIRPAELVEFQKKGGKVVGSFCIHVPDEVVVAGGAIATGLCSGSQFWVPGGEKVLPTATCPLIKASLGARFDKTCPFFRLCDLFTGETTCDGKKKAWEILAEDAPMYIMDIPQMKRPEDYTKWSNEIKNYIKRIEELTGNKITESSLKSAIVLLNNKRKALQRLNNFRKLEHIPISGKDVLLIHQIAFYDDPARFTSMVNKLCDELDKRKTEDVSVFKKGTKRILLTGTPLSIPNWKVHHIIETSGGAVICEEMCTGIRYCEALVKETGNTMDELIDNLTERYLGHINCACFTPNKSRIEDIIRLAKEYKADGVIDLNLKFCSIYDSEGYFVERELQKAGIPCLGIETDYTDEDAEQLKTRIGAFIEMLA</sequence>
<evidence type="ECO:0000313" key="2">
    <source>
        <dbReference type="EMBL" id="QOW61549.1"/>
    </source>
</evidence>
<comment type="similarity">
    <text evidence="1">Belongs to the FldB/FldC dehydratase alpha/beta subunit family.</text>
</comment>